<keyword evidence="7" id="KW-1185">Reference proteome</keyword>
<evidence type="ECO:0000256" key="1">
    <source>
        <dbReference type="ARBA" id="ARBA00022448"/>
    </source>
</evidence>
<reference evidence="8" key="2">
    <citation type="submission" date="2025-08" db="UniProtKB">
        <authorList>
            <consortium name="RefSeq"/>
        </authorList>
    </citation>
    <scope>IDENTIFICATION</scope>
    <source>
        <tissue evidence="8">Young leaves</tissue>
    </source>
</reference>
<evidence type="ECO:0000256" key="3">
    <source>
        <dbReference type="ARBA" id="ARBA00023002"/>
    </source>
</evidence>
<dbReference type="Proteomes" id="UP000228380">
    <property type="component" value="Chromosome 4"/>
</dbReference>
<keyword evidence="5" id="KW-0676">Redox-active center</keyword>
<dbReference type="PANTHER" id="PTHR47834:SF2">
    <property type="entry name" value="THIOREDOXIN-LIKE PROTEIN CITRX, CHLOROPLASTIC"/>
    <property type="match status" value="1"/>
</dbReference>
<evidence type="ECO:0000256" key="2">
    <source>
        <dbReference type="ARBA" id="ARBA00022982"/>
    </source>
</evidence>
<dbReference type="GeneID" id="103722352"/>
<sequence>MAAVLQSSTSSGFVSPRLSTPRSTFFGLSNTKPLSFWISLSRRSSSSVRRLVSKTLSAKYIREDYLVLAVEYESNALFVKVDTDDEYEFARAGSGTTNIVFYQPRSKQGCNSN</sequence>
<dbReference type="AlphaFoldDB" id="A0A8B9A4C7"/>
<dbReference type="RefSeq" id="XP_038981486.1">
    <property type="nucleotide sequence ID" value="XM_039125558.1"/>
</dbReference>
<feature type="region of interest" description="Disordered" evidence="6">
    <location>
        <begin position="1"/>
        <end position="20"/>
    </location>
</feature>
<gene>
    <name evidence="8" type="primary">LOC103722352</name>
</gene>
<accession>A0A8B9A4C7</accession>
<dbReference type="GO" id="GO:0009657">
    <property type="term" value="P:plastid organization"/>
    <property type="evidence" value="ECO:0007669"/>
    <property type="project" value="TreeGrafter"/>
</dbReference>
<reference evidence="7" key="1">
    <citation type="journal article" date="2019" name="Nat. Commun.">
        <title>Genome-wide association mapping of date palm fruit traits.</title>
        <authorList>
            <person name="Hazzouri K.M."/>
            <person name="Gros-Balthazard M."/>
            <person name="Flowers J.M."/>
            <person name="Copetti D."/>
            <person name="Lemansour A."/>
            <person name="Lebrun M."/>
            <person name="Masmoudi K."/>
            <person name="Ferrand S."/>
            <person name="Dhar M.I."/>
            <person name="Fresquez Z.A."/>
            <person name="Rosas U."/>
            <person name="Zhang J."/>
            <person name="Talag J."/>
            <person name="Lee S."/>
            <person name="Kudrna D."/>
            <person name="Powell R.F."/>
            <person name="Leitch I.J."/>
            <person name="Krueger R.R."/>
            <person name="Wing R.A."/>
            <person name="Amiri K.M.A."/>
            <person name="Purugganan M.D."/>
        </authorList>
    </citation>
    <scope>NUCLEOTIDE SEQUENCE [LARGE SCALE GENOMIC DNA]</scope>
    <source>
        <strain evidence="7">cv. Khalas</strain>
    </source>
</reference>
<dbReference type="GO" id="GO:0045454">
    <property type="term" value="P:cell redox homeostasis"/>
    <property type="evidence" value="ECO:0007669"/>
    <property type="project" value="InterPro"/>
</dbReference>
<dbReference type="PANTHER" id="PTHR47834">
    <property type="entry name" value="THIOREDOXIN-LIKE PROTEIN CITRX, CHLOROPLASTIC"/>
    <property type="match status" value="1"/>
</dbReference>
<evidence type="ECO:0000256" key="4">
    <source>
        <dbReference type="ARBA" id="ARBA00023157"/>
    </source>
</evidence>
<dbReference type="GO" id="GO:0015035">
    <property type="term" value="F:protein-disulfide reductase activity"/>
    <property type="evidence" value="ECO:0007669"/>
    <property type="project" value="InterPro"/>
</dbReference>
<keyword evidence="3" id="KW-0560">Oxidoreductase</keyword>
<dbReference type="GO" id="GO:0009579">
    <property type="term" value="C:thylakoid"/>
    <property type="evidence" value="ECO:0007669"/>
    <property type="project" value="TreeGrafter"/>
</dbReference>
<protein>
    <submittedName>
        <fullName evidence="8">Thioredoxin-like protein CITRX, chloroplastic isoform X3</fullName>
    </submittedName>
</protein>
<keyword evidence="2" id="KW-0249">Electron transport</keyword>
<name>A0A8B9A4C7_PHODC</name>
<dbReference type="InterPro" id="IPR044182">
    <property type="entry name" value="CITRX"/>
</dbReference>
<evidence type="ECO:0000256" key="5">
    <source>
        <dbReference type="ARBA" id="ARBA00023284"/>
    </source>
</evidence>
<keyword evidence="1" id="KW-0813">Transport</keyword>
<evidence type="ECO:0000256" key="6">
    <source>
        <dbReference type="SAM" id="MobiDB-lite"/>
    </source>
</evidence>
<proteinExistence type="predicted"/>
<organism evidence="7 8">
    <name type="scientific">Phoenix dactylifera</name>
    <name type="common">Date palm</name>
    <dbReference type="NCBI Taxonomy" id="42345"/>
    <lineage>
        <taxon>Eukaryota</taxon>
        <taxon>Viridiplantae</taxon>
        <taxon>Streptophyta</taxon>
        <taxon>Embryophyta</taxon>
        <taxon>Tracheophyta</taxon>
        <taxon>Spermatophyta</taxon>
        <taxon>Magnoliopsida</taxon>
        <taxon>Liliopsida</taxon>
        <taxon>Arecaceae</taxon>
        <taxon>Coryphoideae</taxon>
        <taxon>Phoeniceae</taxon>
        <taxon>Phoenix</taxon>
    </lineage>
</organism>
<evidence type="ECO:0000313" key="8">
    <source>
        <dbReference type="RefSeq" id="XP_038981486.1"/>
    </source>
</evidence>
<keyword evidence="4" id="KW-1015">Disulfide bond</keyword>
<evidence type="ECO:0000313" key="7">
    <source>
        <dbReference type="Proteomes" id="UP000228380"/>
    </source>
</evidence>